<gene>
    <name evidence="1" type="ORF">A4U53_37990</name>
</gene>
<dbReference type="PANTHER" id="PTHR37936:SF3">
    <property type="entry name" value="TRANSPOSASE INSC FOR INSERTION ELEMENT IS2A-RELATED"/>
    <property type="match status" value="1"/>
</dbReference>
<sequence length="122" mass="14045">MARIEIMSGTERRRRWSDEAKLRILAEADEPGARIGDVARRHDIHPGQIRLWRQSFSYVDRPAMFLPVEITEEVGVSQASTTLPRPAVVEILLRNGRCLKVPIDVELKLLMCKRQGDPIWRC</sequence>
<dbReference type="EMBL" id="LWBS01000040">
    <property type="protein sequence ID" value="OAP96608.1"/>
    <property type="molecule type" value="Genomic_DNA"/>
</dbReference>
<dbReference type="GO" id="GO:0043565">
    <property type="term" value="F:sequence-specific DNA binding"/>
    <property type="evidence" value="ECO:0007669"/>
    <property type="project" value="InterPro"/>
</dbReference>
<dbReference type="AlphaFoldDB" id="A0A179BY24"/>
<reference evidence="1" key="1">
    <citation type="submission" date="2016-04" db="EMBL/GenBank/DDBJ databases">
        <title>Fast-growing isolate from the root nodules of Vavilovia formosa.</title>
        <authorList>
            <person name="Kimeklis A."/>
            <person name="Safronova V."/>
            <person name="Belimov A."/>
            <person name="Andronov E."/>
        </authorList>
    </citation>
    <scope>NUCLEOTIDE SEQUENCE [LARGE SCALE GENOMIC DNA]</scope>
    <source>
        <strain evidence="1">Vaf-46</strain>
    </source>
</reference>
<dbReference type="InterPro" id="IPR010921">
    <property type="entry name" value="Trp_repressor/repl_initiator"/>
</dbReference>
<evidence type="ECO:0000313" key="1">
    <source>
        <dbReference type="EMBL" id="OAP96608.1"/>
    </source>
</evidence>
<accession>A0A179BY24</accession>
<dbReference type="GO" id="GO:0004803">
    <property type="term" value="F:transposase activity"/>
    <property type="evidence" value="ECO:0007669"/>
    <property type="project" value="InterPro"/>
</dbReference>
<comment type="caution">
    <text evidence="1">The sequence shown here is derived from an EMBL/GenBank/DDBJ whole genome shotgun (WGS) entry which is preliminary data.</text>
</comment>
<dbReference type="SUPFAM" id="SSF48295">
    <property type="entry name" value="TrpR-like"/>
    <property type="match status" value="1"/>
</dbReference>
<dbReference type="InterPro" id="IPR002514">
    <property type="entry name" value="Transposase_8"/>
</dbReference>
<organism evidence="1">
    <name type="scientific">Rhizobium leguminosarum</name>
    <dbReference type="NCBI Taxonomy" id="384"/>
    <lineage>
        <taxon>Bacteria</taxon>
        <taxon>Pseudomonadati</taxon>
        <taxon>Pseudomonadota</taxon>
        <taxon>Alphaproteobacteria</taxon>
        <taxon>Hyphomicrobiales</taxon>
        <taxon>Rhizobiaceae</taxon>
        <taxon>Rhizobium/Agrobacterium group</taxon>
        <taxon>Rhizobium</taxon>
    </lineage>
</organism>
<protein>
    <submittedName>
        <fullName evidence="1">Transposase</fullName>
    </submittedName>
</protein>
<dbReference type="GO" id="GO:0006313">
    <property type="term" value="P:DNA transposition"/>
    <property type="evidence" value="ECO:0007669"/>
    <property type="project" value="InterPro"/>
</dbReference>
<dbReference type="PANTHER" id="PTHR37936">
    <property type="entry name" value="TRANSPOSASE INSC FOR INSERTION ELEMENT IS2A-RELATED"/>
    <property type="match status" value="1"/>
</dbReference>
<dbReference type="Pfam" id="PF01527">
    <property type="entry name" value="HTH_Tnp_1"/>
    <property type="match status" value="1"/>
</dbReference>
<name>A0A179BY24_RHILE</name>
<proteinExistence type="predicted"/>
<dbReference type="NCBIfam" id="NF047595">
    <property type="entry name" value="IS66_ISRel24_TnpA"/>
    <property type="match status" value="1"/>
</dbReference>